<dbReference type="PANTHER" id="PTHR48407">
    <property type="entry name" value="CRANIOFACIAL DEVELOPMENT PROTEIN 1"/>
    <property type="match status" value="1"/>
</dbReference>
<dbReference type="PANTHER" id="PTHR48407:SF1">
    <property type="entry name" value="CRANIOFACIAL DEVELOPMENT PROTEIN 1"/>
    <property type="match status" value="1"/>
</dbReference>
<feature type="compositionally biased region" description="Low complexity" evidence="4">
    <location>
        <begin position="77"/>
        <end position="90"/>
    </location>
</feature>
<protein>
    <recommendedName>
        <fullName evidence="1">Craniofacial development protein 1</fullName>
    </recommendedName>
    <alternativeName>
        <fullName evidence="2">Bucentaur</fullName>
    </alternativeName>
</protein>
<dbReference type="Pfam" id="PF07572">
    <property type="entry name" value="BCNT"/>
    <property type="match status" value="1"/>
</dbReference>
<organism evidence="6 7">
    <name type="scientific">Mesorhabditis spiculigera</name>
    <dbReference type="NCBI Taxonomy" id="96644"/>
    <lineage>
        <taxon>Eukaryota</taxon>
        <taxon>Metazoa</taxon>
        <taxon>Ecdysozoa</taxon>
        <taxon>Nematoda</taxon>
        <taxon>Chromadorea</taxon>
        <taxon>Rhabditida</taxon>
        <taxon>Rhabditina</taxon>
        <taxon>Rhabditomorpha</taxon>
        <taxon>Rhabditoidea</taxon>
        <taxon>Rhabditidae</taxon>
        <taxon>Mesorhabditinae</taxon>
        <taxon>Mesorhabditis</taxon>
    </lineage>
</organism>
<feature type="compositionally biased region" description="Acidic residues" evidence="4">
    <location>
        <begin position="13"/>
        <end position="28"/>
    </location>
</feature>
<comment type="caution">
    <text evidence="6">The sequence shown here is derived from an EMBL/GenBank/DDBJ whole genome shotgun (WGS) entry which is preliminary data.</text>
</comment>
<dbReference type="InterPro" id="IPR027124">
    <property type="entry name" value="Swc5/CFDP1/2"/>
</dbReference>
<dbReference type="GO" id="GO:0000812">
    <property type="term" value="C:Swr1 complex"/>
    <property type="evidence" value="ECO:0007669"/>
    <property type="project" value="TreeGrafter"/>
</dbReference>
<name>A0AA36FYY7_9BILA</name>
<dbReference type="InterPro" id="IPR011421">
    <property type="entry name" value="BCNT-C"/>
</dbReference>
<dbReference type="PROSITE" id="PS51279">
    <property type="entry name" value="BCNT_C"/>
    <property type="match status" value="1"/>
</dbReference>
<dbReference type="Proteomes" id="UP001177023">
    <property type="component" value="Unassembled WGS sequence"/>
</dbReference>
<evidence type="ECO:0000259" key="5">
    <source>
        <dbReference type="PROSITE" id="PS51279"/>
    </source>
</evidence>
<proteinExistence type="predicted"/>
<dbReference type="AlphaFoldDB" id="A0AA36FYY7"/>
<evidence type="ECO:0000256" key="1">
    <source>
        <dbReference type="ARBA" id="ARBA00019033"/>
    </source>
</evidence>
<sequence length="226" mass="25679">MSSCEINDGYKSEEDEDYVPEKEEEEAPLEQSGIQGGRGQRNKPKSAVAPKTVEEKSVTAEDCSADFLDDLFGITAPSSSTSKPPTTKPSVENKVVPAVDKVKANTTLITEVYDYAGEEVRLEREVTEQEYEKIKAKEEKAKSQPPKRRTTDMGVVLEVLTKKKKMSALDKTSLDWNAFKKEKNLTEELETFNKGRDGYLKKMQFLNDADQRQFEKEKELRKNIRK</sequence>
<evidence type="ECO:0000256" key="3">
    <source>
        <dbReference type="SAM" id="Coils"/>
    </source>
</evidence>
<evidence type="ECO:0000256" key="2">
    <source>
        <dbReference type="ARBA" id="ARBA00030244"/>
    </source>
</evidence>
<feature type="region of interest" description="Disordered" evidence="4">
    <location>
        <begin position="1"/>
        <end position="59"/>
    </location>
</feature>
<feature type="coiled-coil region" evidence="3">
    <location>
        <begin position="117"/>
        <end position="144"/>
    </location>
</feature>
<feature type="non-terminal residue" evidence="6">
    <location>
        <position position="226"/>
    </location>
</feature>
<keyword evidence="3" id="KW-0175">Coiled coil</keyword>
<evidence type="ECO:0000313" key="6">
    <source>
        <dbReference type="EMBL" id="CAJ0571946.1"/>
    </source>
</evidence>
<evidence type="ECO:0000313" key="7">
    <source>
        <dbReference type="Proteomes" id="UP001177023"/>
    </source>
</evidence>
<feature type="region of interest" description="Disordered" evidence="4">
    <location>
        <begin position="73"/>
        <end position="92"/>
    </location>
</feature>
<gene>
    <name evidence="6" type="ORF">MSPICULIGERA_LOCUS10343</name>
</gene>
<accession>A0AA36FYY7</accession>
<keyword evidence="7" id="KW-1185">Reference proteome</keyword>
<evidence type="ECO:0000256" key="4">
    <source>
        <dbReference type="SAM" id="MobiDB-lite"/>
    </source>
</evidence>
<feature type="domain" description="BCNT-C" evidence="5">
    <location>
        <begin position="146"/>
        <end position="226"/>
    </location>
</feature>
<dbReference type="EMBL" id="CATQJA010002587">
    <property type="protein sequence ID" value="CAJ0571946.1"/>
    <property type="molecule type" value="Genomic_DNA"/>
</dbReference>
<reference evidence="6" key="1">
    <citation type="submission" date="2023-06" db="EMBL/GenBank/DDBJ databases">
        <authorList>
            <person name="Delattre M."/>
        </authorList>
    </citation>
    <scope>NUCLEOTIDE SEQUENCE</scope>
    <source>
        <strain evidence="6">AF72</strain>
    </source>
</reference>